<gene>
    <name evidence="10" type="primary">yidC</name>
    <name evidence="10" type="ORF">KC909_01375</name>
</gene>
<evidence type="ECO:0000259" key="9">
    <source>
        <dbReference type="Pfam" id="PF02096"/>
    </source>
</evidence>
<evidence type="ECO:0000256" key="5">
    <source>
        <dbReference type="RuleBase" id="RU003945"/>
    </source>
</evidence>
<feature type="compositionally biased region" description="Basic and acidic residues" evidence="7">
    <location>
        <begin position="321"/>
        <end position="332"/>
    </location>
</feature>
<feature type="transmembrane region" description="Helical" evidence="8">
    <location>
        <begin position="92"/>
        <end position="113"/>
    </location>
</feature>
<dbReference type="PANTHER" id="PTHR12428">
    <property type="entry name" value="OXA1"/>
    <property type="match status" value="1"/>
</dbReference>
<evidence type="ECO:0000256" key="6">
    <source>
        <dbReference type="SAM" id="Coils"/>
    </source>
</evidence>
<accession>A0A955RIQ2</accession>
<dbReference type="AlphaFoldDB" id="A0A955RIQ2"/>
<evidence type="ECO:0000313" key="11">
    <source>
        <dbReference type="Proteomes" id="UP000783287"/>
    </source>
</evidence>
<sequence length="446" mass="50510">MFNLIGSLVGTLVYEPVFNLLILLFNTTGNLGWSILLIAFLARLITFPLTQKQIKAAGKNKEFQKRMKDIRSKYKNDQEKLSREMAKIQAEFLPGQLGGCFNIIISILLLFQIRNVVIDLFNQGVHAFDKVSYSESLEFDEYSITTQLPAEFEYGVHDLKYDITAETGVSEEKIIKFAFAENEDDAKEFNKEIDSYYDDHKDELRGGDIRVYIPEFEDDYALVGRLDELTAFVNPPSNSGINYDDLKVYLDETEIDAESISYTVGEPIDLTFFGMDLSKVASDFDITDASVVAPYVVLSVTVGITQFFASRIQTGMNSPVEEEKKEKKKDADGKEEEPDFSELMAQSSQRMIYFFPIITVIMSLGYFGGAGLFPSGVSLFWTGQNTFVIIQQLVTNRDKVAEKLKKESDKNNTSNIPESSEENQLIDTAGSKKKKKKKKKKRIKNK</sequence>
<dbReference type="PANTHER" id="PTHR12428:SF65">
    <property type="entry name" value="CYTOCHROME C OXIDASE ASSEMBLY PROTEIN COX18, MITOCHONDRIAL"/>
    <property type="match status" value="1"/>
</dbReference>
<organism evidence="10 11">
    <name type="scientific">Candidatus Dojkabacteria bacterium</name>
    <dbReference type="NCBI Taxonomy" id="2099670"/>
    <lineage>
        <taxon>Bacteria</taxon>
        <taxon>Candidatus Dojkabacteria</taxon>
    </lineage>
</organism>
<evidence type="ECO:0000256" key="2">
    <source>
        <dbReference type="ARBA" id="ARBA00022692"/>
    </source>
</evidence>
<keyword evidence="6" id="KW-0175">Coiled coil</keyword>
<feature type="region of interest" description="Disordered" evidence="7">
    <location>
        <begin position="318"/>
        <end position="340"/>
    </location>
</feature>
<evidence type="ECO:0000256" key="3">
    <source>
        <dbReference type="ARBA" id="ARBA00022989"/>
    </source>
</evidence>
<evidence type="ECO:0000256" key="4">
    <source>
        <dbReference type="ARBA" id="ARBA00023136"/>
    </source>
</evidence>
<proteinExistence type="inferred from homology"/>
<dbReference type="NCBIfam" id="TIGR03592">
    <property type="entry name" value="yidC_oxa1_cterm"/>
    <property type="match status" value="1"/>
</dbReference>
<dbReference type="Proteomes" id="UP000783287">
    <property type="component" value="Unassembled WGS sequence"/>
</dbReference>
<protein>
    <submittedName>
        <fullName evidence="10">Membrane protein insertase YidC</fullName>
    </submittedName>
</protein>
<comment type="similarity">
    <text evidence="5">Belongs to the OXA1/ALB3/YidC family.</text>
</comment>
<feature type="transmembrane region" description="Helical" evidence="8">
    <location>
        <begin position="351"/>
        <end position="373"/>
    </location>
</feature>
<dbReference type="EMBL" id="JAGQLK010000018">
    <property type="protein sequence ID" value="MCA9382992.1"/>
    <property type="molecule type" value="Genomic_DNA"/>
</dbReference>
<comment type="subcellular location">
    <subcellularLocation>
        <location evidence="1 5">Membrane</location>
        <topology evidence="1 5">Multi-pass membrane protein</topology>
    </subcellularLocation>
</comment>
<reference evidence="10" key="2">
    <citation type="journal article" date="2021" name="Microbiome">
        <title>Successional dynamics and alternative stable states in a saline activated sludge microbial community over 9 years.</title>
        <authorList>
            <person name="Wang Y."/>
            <person name="Ye J."/>
            <person name="Ju F."/>
            <person name="Liu L."/>
            <person name="Boyd J.A."/>
            <person name="Deng Y."/>
            <person name="Parks D.H."/>
            <person name="Jiang X."/>
            <person name="Yin X."/>
            <person name="Woodcroft B.J."/>
            <person name="Tyson G.W."/>
            <person name="Hugenholtz P."/>
            <person name="Polz M.F."/>
            <person name="Zhang T."/>
        </authorList>
    </citation>
    <scope>NUCLEOTIDE SEQUENCE</scope>
    <source>
        <strain evidence="10">HKST-UBA14</strain>
    </source>
</reference>
<comment type="caution">
    <text evidence="10">The sequence shown here is derived from an EMBL/GenBank/DDBJ whole genome shotgun (WGS) entry which is preliminary data.</text>
</comment>
<feature type="compositionally biased region" description="Polar residues" evidence="7">
    <location>
        <begin position="411"/>
        <end position="426"/>
    </location>
</feature>
<dbReference type="GO" id="GO:0032977">
    <property type="term" value="F:membrane insertase activity"/>
    <property type="evidence" value="ECO:0007669"/>
    <property type="project" value="InterPro"/>
</dbReference>
<evidence type="ECO:0000256" key="7">
    <source>
        <dbReference type="SAM" id="MobiDB-lite"/>
    </source>
</evidence>
<dbReference type="InterPro" id="IPR001708">
    <property type="entry name" value="YidC/ALB3/OXA1/COX18"/>
</dbReference>
<keyword evidence="3 8" id="KW-1133">Transmembrane helix</keyword>
<dbReference type="InterPro" id="IPR028055">
    <property type="entry name" value="YidC/Oxa/ALB_C"/>
</dbReference>
<dbReference type="GO" id="GO:0005886">
    <property type="term" value="C:plasma membrane"/>
    <property type="evidence" value="ECO:0007669"/>
    <property type="project" value="TreeGrafter"/>
</dbReference>
<evidence type="ECO:0000256" key="1">
    <source>
        <dbReference type="ARBA" id="ARBA00004141"/>
    </source>
</evidence>
<name>A0A955RIQ2_9BACT</name>
<keyword evidence="2 5" id="KW-0812">Transmembrane</keyword>
<evidence type="ECO:0000313" key="10">
    <source>
        <dbReference type="EMBL" id="MCA9382992.1"/>
    </source>
</evidence>
<keyword evidence="4 8" id="KW-0472">Membrane</keyword>
<feature type="region of interest" description="Disordered" evidence="7">
    <location>
        <begin position="405"/>
        <end position="446"/>
    </location>
</feature>
<feature type="coiled-coil region" evidence="6">
    <location>
        <begin position="60"/>
        <end position="91"/>
    </location>
</feature>
<reference evidence="10" key="1">
    <citation type="submission" date="2020-04" db="EMBL/GenBank/DDBJ databases">
        <authorList>
            <person name="Zhang T."/>
        </authorList>
    </citation>
    <scope>NUCLEOTIDE SEQUENCE</scope>
    <source>
        <strain evidence="10">HKST-UBA14</strain>
    </source>
</reference>
<dbReference type="GO" id="GO:0051205">
    <property type="term" value="P:protein insertion into membrane"/>
    <property type="evidence" value="ECO:0007669"/>
    <property type="project" value="TreeGrafter"/>
</dbReference>
<feature type="transmembrane region" description="Helical" evidence="8">
    <location>
        <begin position="20"/>
        <end position="45"/>
    </location>
</feature>
<feature type="compositionally biased region" description="Basic residues" evidence="7">
    <location>
        <begin position="431"/>
        <end position="446"/>
    </location>
</feature>
<feature type="domain" description="Membrane insertase YidC/Oxa/ALB C-terminal" evidence="9">
    <location>
        <begin position="32"/>
        <end position="119"/>
    </location>
</feature>
<evidence type="ECO:0000256" key="8">
    <source>
        <dbReference type="SAM" id="Phobius"/>
    </source>
</evidence>
<dbReference type="Pfam" id="PF02096">
    <property type="entry name" value="60KD_IMP"/>
    <property type="match status" value="1"/>
</dbReference>